<organism evidence="1 2">
    <name type="scientific">Devosia litorisediminis</name>
    <dbReference type="NCBI Taxonomy" id="2829817"/>
    <lineage>
        <taxon>Bacteria</taxon>
        <taxon>Pseudomonadati</taxon>
        <taxon>Pseudomonadota</taxon>
        <taxon>Alphaproteobacteria</taxon>
        <taxon>Hyphomicrobiales</taxon>
        <taxon>Devosiaceae</taxon>
        <taxon>Devosia</taxon>
    </lineage>
</organism>
<reference evidence="1" key="1">
    <citation type="submission" date="2021-04" db="EMBL/GenBank/DDBJ databases">
        <title>Devosia litorisediminis sp. nov., isolated from a sand dune.</title>
        <authorList>
            <person name="Park S."/>
            <person name="Yoon J.-H."/>
        </authorList>
    </citation>
    <scope>NUCLEOTIDE SEQUENCE</scope>
    <source>
        <strain evidence="1">BSSL-BM10</strain>
    </source>
</reference>
<accession>A0A942I617</accession>
<dbReference type="EMBL" id="JAGXTP010000001">
    <property type="protein sequence ID" value="MBS3848333.1"/>
    <property type="molecule type" value="Genomic_DNA"/>
</dbReference>
<evidence type="ECO:0000313" key="2">
    <source>
        <dbReference type="Proteomes" id="UP000678281"/>
    </source>
</evidence>
<dbReference type="AlphaFoldDB" id="A0A942I617"/>
<name>A0A942I617_9HYPH</name>
<dbReference type="Proteomes" id="UP000678281">
    <property type="component" value="Unassembled WGS sequence"/>
</dbReference>
<evidence type="ECO:0000313" key="1">
    <source>
        <dbReference type="EMBL" id="MBS3848333.1"/>
    </source>
</evidence>
<protein>
    <submittedName>
        <fullName evidence="1">Uncharacterized protein</fullName>
    </submittedName>
</protein>
<proteinExistence type="predicted"/>
<comment type="caution">
    <text evidence="1">The sequence shown here is derived from an EMBL/GenBank/DDBJ whole genome shotgun (WGS) entry which is preliminary data.</text>
</comment>
<sequence>MTKAPLYRIELELAREPGHPQGDQAHSYRLYFPLTPEGHIDPSAYRDTPDWCRVVRRRPGEEEARGRIVRGPNNSWVFDYVEETTTDDEVGFRLAEERFVLGEYISIREDDGKMHVFRVISVRPD</sequence>
<dbReference type="RefSeq" id="WP_212657888.1">
    <property type="nucleotide sequence ID" value="NZ_JAGXTP010000001.1"/>
</dbReference>
<gene>
    <name evidence="1" type="ORF">KD146_06440</name>
</gene>
<keyword evidence="2" id="KW-1185">Reference proteome</keyword>